<dbReference type="EC" id="3.1.4.58" evidence="2"/>
<comment type="catalytic activity">
    <reaction evidence="2">
        <text>a 3'-end 2',3'-cyclophospho-ribonucleotide-RNA + H2O = a 3'-end 2'-phospho-ribonucleotide-RNA + H(+)</text>
        <dbReference type="Rhea" id="RHEA:11828"/>
        <dbReference type="Rhea" id="RHEA-COMP:10464"/>
        <dbReference type="Rhea" id="RHEA-COMP:17353"/>
        <dbReference type="ChEBI" id="CHEBI:15377"/>
        <dbReference type="ChEBI" id="CHEBI:15378"/>
        <dbReference type="ChEBI" id="CHEBI:83064"/>
        <dbReference type="ChEBI" id="CHEBI:173113"/>
        <dbReference type="EC" id="3.1.4.58"/>
    </reaction>
</comment>
<comment type="similarity">
    <text evidence="2">Belongs to the 2H phosphoesterase superfamily. ThpR family.</text>
</comment>
<dbReference type="Gene3D" id="3.90.1140.10">
    <property type="entry name" value="Cyclic phosphodiesterase"/>
    <property type="match status" value="1"/>
</dbReference>
<dbReference type="Proteomes" id="UP000236745">
    <property type="component" value="Unassembled WGS sequence"/>
</dbReference>
<dbReference type="GO" id="GO:0004113">
    <property type="term" value="F:2',3'-cyclic-nucleotide 3'-phosphodiesterase activity"/>
    <property type="evidence" value="ECO:0007669"/>
    <property type="project" value="InterPro"/>
</dbReference>
<dbReference type="PANTHER" id="PTHR35561:SF1">
    <property type="entry name" value="RNA 2',3'-CYCLIC PHOSPHODIESTERASE"/>
    <property type="match status" value="1"/>
</dbReference>
<dbReference type="EMBL" id="FNVQ01000002">
    <property type="protein sequence ID" value="SEG53117.1"/>
    <property type="molecule type" value="Genomic_DNA"/>
</dbReference>
<dbReference type="NCBIfam" id="TIGR02258">
    <property type="entry name" value="2_5_ligase"/>
    <property type="match status" value="1"/>
</dbReference>
<feature type="short sequence motif" description="HXTX 2" evidence="2">
    <location>
        <begin position="130"/>
        <end position="133"/>
    </location>
</feature>
<evidence type="ECO:0000313" key="4">
    <source>
        <dbReference type="Proteomes" id="UP000236745"/>
    </source>
</evidence>
<feature type="active site" description="Proton donor" evidence="2">
    <location>
        <position position="44"/>
    </location>
</feature>
<dbReference type="GO" id="GO:0016874">
    <property type="term" value="F:ligase activity"/>
    <property type="evidence" value="ECO:0007669"/>
    <property type="project" value="UniProtKB-KW"/>
</dbReference>
<keyword evidence="3" id="KW-0436">Ligase</keyword>
<evidence type="ECO:0000313" key="3">
    <source>
        <dbReference type="EMBL" id="SEG53117.1"/>
    </source>
</evidence>
<dbReference type="InterPro" id="IPR009097">
    <property type="entry name" value="Cyclic_Pdiesterase"/>
</dbReference>
<dbReference type="PANTHER" id="PTHR35561">
    <property type="entry name" value="RNA 2',3'-CYCLIC PHOSPHODIESTERASE"/>
    <property type="match status" value="1"/>
</dbReference>
<evidence type="ECO:0000256" key="2">
    <source>
        <dbReference type="HAMAP-Rule" id="MF_01940"/>
    </source>
</evidence>
<proteinExistence type="inferred from homology"/>
<protein>
    <recommendedName>
        <fullName evidence="2">RNA 2',3'-cyclic phosphodiesterase</fullName>
        <shortName evidence="2">RNA 2',3'-CPDase</shortName>
        <ecNumber evidence="2">3.1.4.58</ecNumber>
    </recommendedName>
</protein>
<dbReference type="Pfam" id="PF13563">
    <property type="entry name" value="2_5_RNA_ligase2"/>
    <property type="match status" value="1"/>
</dbReference>
<gene>
    <name evidence="3" type="ORF">SAMN05444390_102268</name>
</gene>
<sequence>MDIRAFFALPIPERVARALADYSDALCEYDRGLDATWVDSSSYHLTLCFLDEISLDQVQQLEQEARKVLCDVSPFRVPLDTLDYYPVNPQLSLVAALTSEPAPLADLQQKLAKVVERAGVGYHERGFRPHVTLGRLPADNRFNVPETWPDLSETAPADTVVLFQSRPGERGSVYTPLFDIPLSAGAGSL</sequence>
<name>A0A1H6AYI7_9GAMM</name>
<dbReference type="OrthoDB" id="7061261at2"/>
<accession>A0A1H6AYI7</accession>
<evidence type="ECO:0000256" key="1">
    <source>
        <dbReference type="ARBA" id="ARBA00022801"/>
    </source>
</evidence>
<keyword evidence="4" id="KW-1185">Reference proteome</keyword>
<reference evidence="3 4" key="1">
    <citation type="submission" date="2016-10" db="EMBL/GenBank/DDBJ databases">
        <authorList>
            <person name="de Groot N.N."/>
        </authorList>
    </citation>
    <scope>NUCLEOTIDE SEQUENCE [LARGE SCALE GENOMIC DNA]</scope>
    <source>
        <strain evidence="3 4">DSM 22012</strain>
    </source>
</reference>
<dbReference type="HAMAP" id="MF_01940">
    <property type="entry name" value="RNA_CPDase"/>
    <property type="match status" value="1"/>
</dbReference>
<comment type="function">
    <text evidence="2">Hydrolyzes RNA 2',3'-cyclic phosphodiester to an RNA 2'-phosphomonoester.</text>
</comment>
<dbReference type="InterPro" id="IPR004175">
    <property type="entry name" value="RNA_CPDase"/>
</dbReference>
<feature type="short sequence motif" description="HXTX 1" evidence="2">
    <location>
        <begin position="44"/>
        <end position="47"/>
    </location>
</feature>
<keyword evidence="1 2" id="KW-0378">Hydrolase</keyword>
<dbReference type="GO" id="GO:0008664">
    <property type="term" value="F:RNA 2',3'-cyclic 3'-phosphodiesterase activity"/>
    <property type="evidence" value="ECO:0007669"/>
    <property type="project" value="UniProtKB-EC"/>
</dbReference>
<dbReference type="AlphaFoldDB" id="A0A1H6AYI7"/>
<organism evidence="3 4">
    <name type="scientific">Marinobacterium lutimaris</name>
    <dbReference type="NCBI Taxonomy" id="568106"/>
    <lineage>
        <taxon>Bacteria</taxon>
        <taxon>Pseudomonadati</taxon>
        <taxon>Pseudomonadota</taxon>
        <taxon>Gammaproteobacteria</taxon>
        <taxon>Oceanospirillales</taxon>
        <taxon>Oceanospirillaceae</taxon>
        <taxon>Marinobacterium</taxon>
    </lineage>
</organism>
<dbReference type="RefSeq" id="WP_104003369.1">
    <property type="nucleotide sequence ID" value="NZ_FNVQ01000002.1"/>
</dbReference>
<dbReference type="SUPFAM" id="SSF55144">
    <property type="entry name" value="LigT-like"/>
    <property type="match status" value="1"/>
</dbReference>
<feature type="active site" description="Proton acceptor" evidence="2">
    <location>
        <position position="130"/>
    </location>
</feature>